<organism evidence="1 2">
    <name type="scientific">Fulvivirga marina</name>
    <dbReference type="NCBI Taxonomy" id="2494733"/>
    <lineage>
        <taxon>Bacteria</taxon>
        <taxon>Pseudomonadati</taxon>
        <taxon>Bacteroidota</taxon>
        <taxon>Cytophagia</taxon>
        <taxon>Cytophagales</taxon>
        <taxon>Fulvivirgaceae</taxon>
        <taxon>Fulvivirga</taxon>
    </lineage>
</organism>
<comment type="caution">
    <text evidence="1">The sequence shown here is derived from an EMBL/GenBank/DDBJ whole genome shotgun (WGS) entry which is preliminary data.</text>
</comment>
<name>A0A937G177_9BACT</name>
<dbReference type="RefSeq" id="WP_202857750.1">
    <property type="nucleotide sequence ID" value="NZ_JAEUGD010000059.1"/>
</dbReference>
<reference evidence="1" key="1">
    <citation type="submission" date="2021-01" db="EMBL/GenBank/DDBJ databases">
        <title>Fulvivirga kasyanovii gen. nov., sp nov., a novel member of the phylum Bacteroidetes isolated from seawater in a mussel farm.</title>
        <authorList>
            <person name="Zhao L.-H."/>
            <person name="Wang Z.-J."/>
        </authorList>
    </citation>
    <scope>NUCLEOTIDE SEQUENCE</scope>
    <source>
        <strain evidence="1">29W222</strain>
    </source>
</reference>
<dbReference type="Proteomes" id="UP000614216">
    <property type="component" value="Unassembled WGS sequence"/>
</dbReference>
<evidence type="ECO:0000313" key="2">
    <source>
        <dbReference type="Proteomes" id="UP000614216"/>
    </source>
</evidence>
<sequence length="74" mass="8834">MKSFYIETDQLTQVRRTLRYVFNEKEDGEVSFVKVVDPVTEEEVTLEEMKRETSPDTLLNITTAYKANYKRVYF</sequence>
<proteinExistence type="predicted"/>
<accession>A0A937G177</accession>
<gene>
    <name evidence="1" type="ORF">JMN32_17975</name>
</gene>
<keyword evidence="2" id="KW-1185">Reference proteome</keyword>
<dbReference type="AlphaFoldDB" id="A0A937G177"/>
<dbReference type="EMBL" id="JAEUGD010000059">
    <property type="protein sequence ID" value="MBL6448208.1"/>
    <property type="molecule type" value="Genomic_DNA"/>
</dbReference>
<evidence type="ECO:0000313" key="1">
    <source>
        <dbReference type="EMBL" id="MBL6448208.1"/>
    </source>
</evidence>
<protein>
    <submittedName>
        <fullName evidence="1">Uncharacterized protein</fullName>
    </submittedName>
</protein>